<dbReference type="AlphaFoldDB" id="A0A9P0HMR5"/>
<proteinExistence type="predicted"/>
<evidence type="ECO:0000313" key="2">
    <source>
        <dbReference type="Proteomes" id="UP001152798"/>
    </source>
</evidence>
<evidence type="ECO:0000313" key="1">
    <source>
        <dbReference type="EMBL" id="CAH1404735.1"/>
    </source>
</evidence>
<accession>A0A9P0HMR5</accession>
<protein>
    <submittedName>
        <fullName evidence="1">Uncharacterized protein</fullName>
    </submittedName>
</protein>
<dbReference type="EMBL" id="OV725082">
    <property type="protein sequence ID" value="CAH1404735.1"/>
    <property type="molecule type" value="Genomic_DNA"/>
</dbReference>
<dbReference type="Proteomes" id="UP001152798">
    <property type="component" value="Chromosome 6"/>
</dbReference>
<keyword evidence="2" id="KW-1185">Reference proteome</keyword>
<sequence length="70" mass="7832">MADIRWQGIPKGSGSGNEGMFKCFSSMGRNITVGNTGSCFLGVDYGFELQETVEVGRMIDLYLRKYNKRN</sequence>
<organism evidence="1 2">
    <name type="scientific">Nezara viridula</name>
    <name type="common">Southern green stink bug</name>
    <name type="synonym">Cimex viridulus</name>
    <dbReference type="NCBI Taxonomy" id="85310"/>
    <lineage>
        <taxon>Eukaryota</taxon>
        <taxon>Metazoa</taxon>
        <taxon>Ecdysozoa</taxon>
        <taxon>Arthropoda</taxon>
        <taxon>Hexapoda</taxon>
        <taxon>Insecta</taxon>
        <taxon>Pterygota</taxon>
        <taxon>Neoptera</taxon>
        <taxon>Paraneoptera</taxon>
        <taxon>Hemiptera</taxon>
        <taxon>Heteroptera</taxon>
        <taxon>Panheteroptera</taxon>
        <taxon>Pentatomomorpha</taxon>
        <taxon>Pentatomoidea</taxon>
        <taxon>Pentatomidae</taxon>
        <taxon>Pentatominae</taxon>
        <taxon>Nezara</taxon>
    </lineage>
</organism>
<name>A0A9P0HMR5_NEZVI</name>
<gene>
    <name evidence="1" type="ORF">NEZAVI_LOCUS13091</name>
</gene>
<reference evidence="1" key="1">
    <citation type="submission" date="2022-01" db="EMBL/GenBank/DDBJ databases">
        <authorList>
            <person name="King R."/>
        </authorList>
    </citation>
    <scope>NUCLEOTIDE SEQUENCE</scope>
</reference>